<keyword evidence="9" id="KW-0325">Glycoprotein</keyword>
<evidence type="ECO:0000256" key="2">
    <source>
        <dbReference type="ARBA" id="ARBA00004613"/>
    </source>
</evidence>
<evidence type="ECO:0000313" key="14">
    <source>
        <dbReference type="Proteomes" id="UP001488805"/>
    </source>
</evidence>
<keyword evidence="6 11" id="KW-0274">FAD</keyword>
<dbReference type="Gene3D" id="3.50.50.60">
    <property type="entry name" value="FAD/NAD(P)-binding domain"/>
    <property type="match status" value="1"/>
</dbReference>
<feature type="binding site" evidence="10">
    <location>
        <begin position="146"/>
        <end position="149"/>
    </location>
    <ligand>
        <name>FAD</name>
        <dbReference type="ChEBI" id="CHEBI:57692"/>
    </ligand>
</feature>
<evidence type="ECO:0000256" key="11">
    <source>
        <dbReference type="RuleBase" id="RU362067"/>
    </source>
</evidence>
<dbReference type="InterPro" id="IPR050281">
    <property type="entry name" value="Flavin_monoamine_oxidase"/>
</dbReference>
<dbReference type="Gene3D" id="1.10.10.1620">
    <property type="match status" value="1"/>
</dbReference>
<keyword evidence="8" id="KW-1015">Disulfide bond</keyword>
<dbReference type="GO" id="GO:0009063">
    <property type="term" value="P:amino acid catabolic process"/>
    <property type="evidence" value="ECO:0007669"/>
    <property type="project" value="TreeGrafter"/>
</dbReference>
<dbReference type="Proteomes" id="UP001488805">
    <property type="component" value="Unassembled WGS sequence"/>
</dbReference>
<accession>A0AAW1EDK0</accession>
<feature type="binding site" evidence="10">
    <location>
        <position position="518"/>
    </location>
    <ligand>
        <name>FAD</name>
        <dbReference type="ChEBI" id="CHEBI:57692"/>
    </ligand>
</feature>
<evidence type="ECO:0000256" key="1">
    <source>
        <dbReference type="ARBA" id="ARBA00001974"/>
    </source>
</evidence>
<dbReference type="FunFam" id="1.10.405.10:FF:000004">
    <property type="entry name" value="Amine oxidase"/>
    <property type="match status" value="1"/>
</dbReference>
<dbReference type="EMBL" id="JBCEZU010000329">
    <property type="protein sequence ID" value="KAK9520307.1"/>
    <property type="molecule type" value="Genomic_DNA"/>
</dbReference>
<protein>
    <recommendedName>
        <fullName evidence="11">Amine oxidase</fullName>
        <ecNumber evidence="11">1.4.3.-</ecNumber>
    </recommendedName>
</protein>
<feature type="binding site" evidence="10">
    <location>
        <position position="149"/>
    </location>
    <ligand>
        <name>substrate</name>
    </ligand>
</feature>
<dbReference type="AlphaFoldDB" id="A0AAW1EDK0"/>
<keyword evidence="11" id="KW-0812">Transmembrane</keyword>
<evidence type="ECO:0000313" key="13">
    <source>
        <dbReference type="EMBL" id="KAK9520307.1"/>
    </source>
</evidence>
<evidence type="ECO:0000256" key="6">
    <source>
        <dbReference type="ARBA" id="ARBA00022827"/>
    </source>
</evidence>
<feature type="domain" description="Amine oxidase" evidence="12">
    <location>
        <begin position="102"/>
        <end position="541"/>
    </location>
</feature>
<evidence type="ECO:0000256" key="10">
    <source>
        <dbReference type="PIRSR" id="PIRSR601613-1"/>
    </source>
</evidence>
<dbReference type="SUPFAM" id="SSF54373">
    <property type="entry name" value="FAD-linked reductases, C-terminal domain"/>
    <property type="match status" value="1"/>
</dbReference>
<proteinExistence type="inferred from homology"/>
<keyword evidence="11" id="KW-0472">Membrane</keyword>
<reference evidence="13 14" key="1">
    <citation type="journal article" date="2024" name="Genome Biol. Evol.">
        <title>Chromosome-level genome assembly of the viviparous eelpout Zoarces viviparus.</title>
        <authorList>
            <person name="Fuhrmann N."/>
            <person name="Brasseur M.V."/>
            <person name="Bakowski C.E."/>
            <person name="Podsiadlowski L."/>
            <person name="Prost S."/>
            <person name="Krehenwinkel H."/>
            <person name="Mayer C."/>
        </authorList>
    </citation>
    <scope>NUCLEOTIDE SEQUENCE [LARGE SCALE GENOMIC DNA]</scope>
    <source>
        <strain evidence="13">NO-MEL_2022_Ind0_liver</strain>
    </source>
</reference>
<evidence type="ECO:0000256" key="4">
    <source>
        <dbReference type="ARBA" id="ARBA00022525"/>
    </source>
</evidence>
<keyword evidence="14" id="KW-1185">Reference proteome</keyword>
<evidence type="ECO:0000256" key="3">
    <source>
        <dbReference type="ARBA" id="ARBA00005465"/>
    </source>
</evidence>
<dbReference type="Gene3D" id="3.30.70.2100">
    <property type="match status" value="1"/>
</dbReference>
<feature type="binding site" evidence="10">
    <location>
        <begin position="122"/>
        <end position="123"/>
    </location>
    <ligand>
        <name>FAD</name>
        <dbReference type="ChEBI" id="CHEBI:57692"/>
    </ligand>
</feature>
<keyword evidence="4" id="KW-0964">Secreted</keyword>
<comment type="caution">
    <text evidence="13">The sequence shown here is derived from an EMBL/GenBank/DDBJ whole genome shotgun (WGS) entry which is preliminary data.</text>
</comment>
<evidence type="ECO:0000256" key="7">
    <source>
        <dbReference type="ARBA" id="ARBA00023002"/>
    </source>
</evidence>
<comment type="subcellular location">
    <subcellularLocation>
        <location evidence="2">Secreted</location>
    </subcellularLocation>
</comment>
<organism evidence="13 14">
    <name type="scientific">Zoarces viviparus</name>
    <name type="common">Viviparous eelpout</name>
    <name type="synonym">Blennius viviparus</name>
    <dbReference type="NCBI Taxonomy" id="48416"/>
    <lineage>
        <taxon>Eukaryota</taxon>
        <taxon>Metazoa</taxon>
        <taxon>Chordata</taxon>
        <taxon>Craniata</taxon>
        <taxon>Vertebrata</taxon>
        <taxon>Euteleostomi</taxon>
        <taxon>Actinopterygii</taxon>
        <taxon>Neopterygii</taxon>
        <taxon>Teleostei</taxon>
        <taxon>Neoteleostei</taxon>
        <taxon>Acanthomorphata</taxon>
        <taxon>Eupercaria</taxon>
        <taxon>Perciformes</taxon>
        <taxon>Cottioidei</taxon>
        <taxon>Zoarcales</taxon>
        <taxon>Zoarcidae</taxon>
        <taxon>Zoarcinae</taxon>
        <taxon>Zoarces</taxon>
    </lineage>
</organism>
<dbReference type="PANTHER" id="PTHR10742:SF342">
    <property type="entry name" value="AMINE OXIDASE"/>
    <property type="match status" value="1"/>
</dbReference>
<sequence length="546" mass="59661">MKRLMTTYETLPLITVPLSSNSLSGMKSWSSVLKMILHMCKFLSVPLVLVGVVVFAVSGLFADPLINECLQDADYSELLGIVGKGLPASKTPRHVAVIGGGIAGLTAAKFLEDAGHKVTIIEASHRIGGRVETFRDSRGGWYAEVGAMRIPSFHKILLSFASKLQISLNPFIQSDANTFYFINGVRQKTGAVGNNPNVLNYSVNEGERGKSAAQLFSQALWKVQDDLKTIGCSATIDKYDSYTVKEYLVKVGNLSRGALRMIGDILNENSLFYTSLIEMLYIQSDISDSTEYFEVTDGFDHIPRALFQMLNATTLLNSKVKLINQAGGGGVTVTYQDRRGSGSLTDLTADYALVTASAKAAVFIDFQPPLSADKTEALRSVHYASSTKVILSFSERFWEKEGIRGGKSITDRPSRFIFYPSHGFPGTAAGALLASYTCSDDSTLFQGVSEDELMAVVLEDLVKIHGEYIRALWTGGLVKKWGLDPYSLGAFALFTPYQQGQYARELFQSEGRLHFAGEHTATPHGWIETAMKSALRAARNINNLAV</sequence>
<dbReference type="FunFam" id="3.50.50.60:FF:000450">
    <property type="entry name" value="Amine oxidase"/>
    <property type="match status" value="1"/>
</dbReference>
<dbReference type="FunFam" id="3.50.50.60:FF:000242">
    <property type="entry name" value="Amine oxidase"/>
    <property type="match status" value="1"/>
</dbReference>
<dbReference type="Gene3D" id="1.10.405.10">
    <property type="entry name" value="Guanine Nucleotide Dissociation Inhibitor, domain 1"/>
    <property type="match status" value="1"/>
</dbReference>
<dbReference type="Pfam" id="PF01593">
    <property type="entry name" value="Amino_oxidase"/>
    <property type="match status" value="1"/>
</dbReference>
<evidence type="ECO:0000259" key="12">
    <source>
        <dbReference type="Pfam" id="PF01593"/>
    </source>
</evidence>
<keyword evidence="5 11" id="KW-0285">Flavoprotein</keyword>
<dbReference type="PANTHER" id="PTHR10742">
    <property type="entry name" value="FLAVIN MONOAMINE OXIDASE"/>
    <property type="match status" value="1"/>
</dbReference>
<gene>
    <name evidence="13" type="ORF">VZT92_020203</name>
</gene>
<dbReference type="SUPFAM" id="SSF51905">
    <property type="entry name" value="FAD/NAD(P)-binding domain"/>
    <property type="match status" value="1"/>
</dbReference>
<evidence type="ECO:0000256" key="9">
    <source>
        <dbReference type="ARBA" id="ARBA00023180"/>
    </source>
</evidence>
<evidence type="ECO:0000256" key="5">
    <source>
        <dbReference type="ARBA" id="ARBA00022630"/>
    </source>
</evidence>
<comment type="similarity">
    <text evidence="3">Belongs to the flavin monoamine oxidase family. FIG1 subfamily.</text>
</comment>
<keyword evidence="7 11" id="KW-0560">Oxidoreductase</keyword>
<comment type="cofactor">
    <cofactor evidence="1 11">
        <name>FAD</name>
        <dbReference type="ChEBI" id="CHEBI:57692"/>
    </cofactor>
</comment>
<dbReference type="PRINTS" id="PR00757">
    <property type="entry name" value="AMINEOXDASEF"/>
</dbReference>
<dbReference type="GO" id="GO:0005576">
    <property type="term" value="C:extracellular region"/>
    <property type="evidence" value="ECO:0007669"/>
    <property type="project" value="UniProtKB-SubCell"/>
</dbReference>
<dbReference type="InterPro" id="IPR036188">
    <property type="entry name" value="FAD/NAD-bd_sf"/>
</dbReference>
<feature type="binding site" evidence="10">
    <location>
        <position position="320"/>
    </location>
    <ligand>
        <name>FAD</name>
        <dbReference type="ChEBI" id="CHEBI:57692"/>
    </ligand>
</feature>
<feature type="transmembrane region" description="Helical" evidence="11">
    <location>
        <begin position="42"/>
        <end position="62"/>
    </location>
</feature>
<keyword evidence="11" id="KW-1133">Transmembrane helix</keyword>
<dbReference type="FunFam" id="1.10.10.1620:FF:000001">
    <property type="entry name" value="Amine oxidase"/>
    <property type="match status" value="1"/>
</dbReference>
<dbReference type="FunFam" id="3.30.70.2100:FF:000001">
    <property type="entry name" value="Amine oxidase"/>
    <property type="match status" value="1"/>
</dbReference>
<dbReference type="Gene3D" id="3.90.660.10">
    <property type="match status" value="1"/>
</dbReference>
<name>A0AAW1EDK0_ZOAVI</name>
<dbReference type="GO" id="GO:0001716">
    <property type="term" value="F:L-amino-acid oxidase activity"/>
    <property type="evidence" value="ECO:0007669"/>
    <property type="project" value="TreeGrafter"/>
</dbReference>
<dbReference type="InterPro" id="IPR001613">
    <property type="entry name" value="Flavin_amine_oxidase"/>
</dbReference>
<dbReference type="InterPro" id="IPR002937">
    <property type="entry name" value="Amino_oxidase"/>
</dbReference>
<evidence type="ECO:0000256" key="8">
    <source>
        <dbReference type="ARBA" id="ARBA00023157"/>
    </source>
</evidence>
<dbReference type="EC" id="1.4.3.-" evidence="11"/>